<evidence type="ECO:0000256" key="1">
    <source>
        <dbReference type="SAM" id="Phobius"/>
    </source>
</evidence>
<dbReference type="EMBL" id="CAQQ02185389">
    <property type="status" value="NOT_ANNOTATED_CDS"/>
    <property type="molecule type" value="Genomic_DNA"/>
</dbReference>
<sequence>MDFCSESYWKRSGALAKAQILSKVSFVKLFVFVLNSTAIIASFRSRIII</sequence>
<protein>
    <submittedName>
        <fullName evidence="2">Uncharacterized protein</fullName>
    </submittedName>
</protein>
<feature type="transmembrane region" description="Helical" evidence="1">
    <location>
        <begin position="20"/>
        <end position="43"/>
    </location>
</feature>
<dbReference type="AlphaFoldDB" id="T1H0M4"/>
<dbReference type="HOGENOM" id="CLU_3147473_0_0_1"/>
<reference evidence="3" key="1">
    <citation type="submission" date="2013-02" db="EMBL/GenBank/DDBJ databases">
        <authorList>
            <person name="Hughes D."/>
        </authorList>
    </citation>
    <scope>NUCLEOTIDE SEQUENCE</scope>
    <source>
        <strain>Durham</strain>
        <strain evidence="3">NC isolate 2 -- Noor lab</strain>
    </source>
</reference>
<evidence type="ECO:0000313" key="3">
    <source>
        <dbReference type="Proteomes" id="UP000015102"/>
    </source>
</evidence>
<accession>T1H0M4</accession>
<dbReference type="EMBL" id="CAQQ02185391">
    <property type="status" value="NOT_ANNOTATED_CDS"/>
    <property type="molecule type" value="Genomic_DNA"/>
</dbReference>
<name>T1H0M4_MEGSC</name>
<organism evidence="2 3">
    <name type="scientific">Megaselia scalaris</name>
    <name type="common">Humpbacked fly</name>
    <name type="synonym">Phora scalaris</name>
    <dbReference type="NCBI Taxonomy" id="36166"/>
    <lineage>
        <taxon>Eukaryota</taxon>
        <taxon>Metazoa</taxon>
        <taxon>Ecdysozoa</taxon>
        <taxon>Arthropoda</taxon>
        <taxon>Hexapoda</taxon>
        <taxon>Insecta</taxon>
        <taxon>Pterygota</taxon>
        <taxon>Neoptera</taxon>
        <taxon>Endopterygota</taxon>
        <taxon>Diptera</taxon>
        <taxon>Brachycera</taxon>
        <taxon>Muscomorpha</taxon>
        <taxon>Platypezoidea</taxon>
        <taxon>Phoridae</taxon>
        <taxon>Megaseliini</taxon>
        <taxon>Megaselia</taxon>
    </lineage>
</organism>
<keyword evidence="1" id="KW-0812">Transmembrane</keyword>
<keyword evidence="3" id="KW-1185">Reference proteome</keyword>
<evidence type="ECO:0000313" key="2">
    <source>
        <dbReference type="EnsemblMetazoa" id="MESCA009705-PA"/>
    </source>
</evidence>
<keyword evidence="1" id="KW-1133">Transmembrane helix</keyword>
<keyword evidence="1" id="KW-0472">Membrane</keyword>
<dbReference type="EnsemblMetazoa" id="MESCA009705-RA">
    <property type="protein sequence ID" value="MESCA009705-PA"/>
    <property type="gene ID" value="MESCA009705"/>
</dbReference>
<reference evidence="2" key="2">
    <citation type="submission" date="2015-06" db="UniProtKB">
        <authorList>
            <consortium name="EnsemblMetazoa"/>
        </authorList>
    </citation>
    <scope>IDENTIFICATION</scope>
</reference>
<proteinExistence type="predicted"/>
<dbReference type="Proteomes" id="UP000015102">
    <property type="component" value="Unassembled WGS sequence"/>
</dbReference>
<dbReference type="EMBL" id="CAQQ02185390">
    <property type="status" value="NOT_ANNOTATED_CDS"/>
    <property type="molecule type" value="Genomic_DNA"/>
</dbReference>